<dbReference type="InterPro" id="IPR005116">
    <property type="entry name" value="Transp-assoc_OB_typ1"/>
</dbReference>
<evidence type="ECO:0000313" key="13">
    <source>
        <dbReference type="Proteomes" id="UP000545386"/>
    </source>
</evidence>
<sequence>MTPHDTSSLLVNIELSRKGFRLQVDLTLPGQGITVIYGVSGSGKTSLLRCVAGLEHPDHAKIVIGDEVWQDSGKQLFVPTHKRLLGYVFQEASLFEHLNVHDNLQFGLKRRQTPQSSSLLDTAITLLGIGHLLQRHPAGLSGGERQRVAIARALACGPRILLLDEPMSALDQARRDEVMPWLEKLRDQLKLPMLYVTHSANELQRLADHVVALEHGRVIASGPIHDVLGNAEPALIAGNDAGSVLIGHVASLHTEWQMARITLGPADFWVSQSSLTVGQEVRLLVLARDVSITQGKPEHTSIQNHLPCEVVSVSPDTQPSQLLVQLRCNDITLTARITQRAQAMLGLQPGQPVWAQVKSVALVK</sequence>
<dbReference type="InterPro" id="IPR011868">
    <property type="entry name" value="ModC_ABC_ATP-bd"/>
</dbReference>
<keyword evidence="1" id="KW-0813">Transport</keyword>
<evidence type="ECO:0000256" key="8">
    <source>
        <dbReference type="ARBA" id="ARBA00023136"/>
    </source>
</evidence>
<evidence type="ECO:0000256" key="2">
    <source>
        <dbReference type="ARBA" id="ARBA00022475"/>
    </source>
</evidence>
<dbReference type="Gene3D" id="2.40.50.100">
    <property type="match status" value="1"/>
</dbReference>
<evidence type="ECO:0000256" key="7">
    <source>
        <dbReference type="ARBA" id="ARBA00022967"/>
    </source>
</evidence>
<feature type="domain" description="ABC transporter" evidence="10">
    <location>
        <begin position="4"/>
        <end position="240"/>
    </location>
</feature>
<evidence type="ECO:0000256" key="3">
    <source>
        <dbReference type="ARBA" id="ARBA00022505"/>
    </source>
</evidence>
<protein>
    <submittedName>
        <fullName evidence="12">Molybdenum ABC transporter ATP-binding protein</fullName>
    </submittedName>
</protein>
<dbReference type="InterPro" id="IPR017871">
    <property type="entry name" value="ABC_transporter-like_CS"/>
</dbReference>
<dbReference type="NCBIfam" id="TIGR02142">
    <property type="entry name" value="modC_ABC"/>
    <property type="match status" value="1"/>
</dbReference>
<dbReference type="GO" id="GO:0015098">
    <property type="term" value="F:molybdate ion transmembrane transporter activity"/>
    <property type="evidence" value="ECO:0007669"/>
    <property type="project" value="InterPro"/>
</dbReference>
<evidence type="ECO:0000256" key="9">
    <source>
        <dbReference type="PROSITE-ProRule" id="PRU01213"/>
    </source>
</evidence>
<dbReference type="PROSITE" id="PS00211">
    <property type="entry name" value="ABC_TRANSPORTER_1"/>
    <property type="match status" value="1"/>
</dbReference>
<dbReference type="InterPro" id="IPR004606">
    <property type="entry name" value="Mop_domain"/>
</dbReference>
<keyword evidence="2" id="KW-1003">Cell membrane</keyword>
<dbReference type="PANTHER" id="PTHR43514:SF4">
    <property type="entry name" value="ABC TRANSPORTER I FAMILY MEMBER 10"/>
    <property type="match status" value="1"/>
</dbReference>
<dbReference type="InterPro" id="IPR027417">
    <property type="entry name" value="P-loop_NTPase"/>
</dbReference>
<dbReference type="GO" id="GO:0140359">
    <property type="term" value="F:ABC-type transporter activity"/>
    <property type="evidence" value="ECO:0007669"/>
    <property type="project" value="InterPro"/>
</dbReference>
<feature type="domain" description="Mop" evidence="11">
    <location>
        <begin position="299"/>
        <end position="364"/>
    </location>
</feature>
<dbReference type="SUPFAM" id="SSF52540">
    <property type="entry name" value="P-loop containing nucleoside triphosphate hydrolases"/>
    <property type="match status" value="1"/>
</dbReference>
<dbReference type="SMART" id="SM00382">
    <property type="entry name" value="AAA"/>
    <property type="match status" value="1"/>
</dbReference>
<reference evidence="12 13" key="1">
    <citation type="submission" date="2020-08" db="EMBL/GenBank/DDBJ databases">
        <title>Paraeoetvoesia sp. YC-7-48 draft genome sequence.</title>
        <authorList>
            <person name="Yao L."/>
        </authorList>
    </citation>
    <scope>NUCLEOTIDE SEQUENCE [LARGE SCALE GENOMIC DNA]</scope>
    <source>
        <strain evidence="13">YC-7-48</strain>
    </source>
</reference>
<keyword evidence="8" id="KW-0472">Membrane</keyword>
<evidence type="ECO:0000256" key="5">
    <source>
        <dbReference type="ARBA" id="ARBA00022741"/>
    </source>
</evidence>
<proteinExistence type="predicted"/>
<dbReference type="RefSeq" id="WP_185779830.1">
    <property type="nucleotide sequence ID" value="NZ_JACJUU010000006.1"/>
</dbReference>
<dbReference type="GO" id="GO:0005524">
    <property type="term" value="F:ATP binding"/>
    <property type="evidence" value="ECO:0007669"/>
    <property type="project" value="UniProtKB-KW"/>
</dbReference>
<accession>A0A842HQL4</accession>
<keyword evidence="5" id="KW-0547">Nucleotide-binding</keyword>
<dbReference type="AlphaFoldDB" id="A0A842HQL4"/>
<evidence type="ECO:0000313" key="12">
    <source>
        <dbReference type="EMBL" id="MBC2770134.1"/>
    </source>
</evidence>
<keyword evidence="13" id="KW-1185">Reference proteome</keyword>
<keyword evidence="3 9" id="KW-0500">Molybdenum</keyword>
<dbReference type="GO" id="GO:0016020">
    <property type="term" value="C:membrane"/>
    <property type="evidence" value="ECO:0007669"/>
    <property type="project" value="InterPro"/>
</dbReference>
<organism evidence="12 13">
    <name type="scientific">Pusillimonas minor</name>
    <dbReference type="NCBI Taxonomy" id="2697024"/>
    <lineage>
        <taxon>Bacteria</taxon>
        <taxon>Pseudomonadati</taxon>
        <taxon>Pseudomonadota</taxon>
        <taxon>Betaproteobacteria</taxon>
        <taxon>Burkholderiales</taxon>
        <taxon>Alcaligenaceae</taxon>
        <taxon>Pusillimonas</taxon>
    </lineage>
</organism>
<dbReference type="PROSITE" id="PS50893">
    <property type="entry name" value="ABC_TRANSPORTER_2"/>
    <property type="match status" value="1"/>
</dbReference>
<dbReference type="InterPro" id="IPR050334">
    <property type="entry name" value="Molybdenum_import_ModC"/>
</dbReference>
<keyword evidence="7" id="KW-1278">Translocase</keyword>
<keyword evidence="6 12" id="KW-0067">ATP-binding</keyword>
<dbReference type="GO" id="GO:0016887">
    <property type="term" value="F:ATP hydrolysis activity"/>
    <property type="evidence" value="ECO:0007669"/>
    <property type="project" value="InterPro"/>
</dbReference>
<dbReference type="Pfam" id="PF00005">
    <property type="entry name" value="ABC_tran"/>
    <property type="match status" value="1"/>
</dbReference>
<dbReference type="PANTHER" id="PTHR43514">
    <property type="entry name" value="ABC TRANSPORTER I FAMILY MEMBER 10"/>
    <property type="match status" value="1"/>
</dbReference>
<gene>
    <name evidence="12" type="primary">modC</name>
    <name evidence="12" type="ORF">GTU67_09450</name>
</gene>
<dbReference type="Proteomes" id="UP000545386">
    <property type="component" value="Unassembled WGS sequence"/>
</dbReference>
<evidence type="ECO:0000259" key="11">
    <source>
        <dbReference type="PROSITE" id="PS51866"/>
    </source>
</evidence>
<dbReference type="PROSITE" id="PS51866">
    <property type="entry name" value="MOP"/>
    <property type="match status" value="1"/>
</dbReference>
<name>A0A842HQL4_9BURK</name>
<dbReference type="InterPro" id="IPR008995">
    <property type="entry name" value="Mo/tungstate-bd_C_term_dom"/>
</dbReference>
<dbReference type="InterPro" id="IPR003439">
    <property type="entry name" value="ABC_transporter-like_ATP-bd"/>
</dbReference>
<dbReference type="EMBL" id="JACJUU010000006">
    <property type="protein sequence ID" value="MBC2770134.1"/>
    <property type="molecule type" value="Genomic_DNA"/>
</dbReference>
<comment type="caution">
    <text evidence="12">The sequence shown here is derived from an EMBL/GenBank/DDBJ whole genome shotgun (WGS) entry which is preliminary data.</text>
</comment>
<evidence type="ECO:0000256" key="1">
    <source>
        <dbReference type="ARBA" id="ARBA00022448"/>
    </source>
</evidence>
<dbReference type="SUPFAM" id="SSF50331">
    <property type="entry name" value="MOP-like"/>
    <property type="match status" value="1"/>
</dbReference>
<dbReference type="InterPro" id="IPR003593">
    <property type="entry name" value="AAA+_ATPase"/>
</dbReference>
<dbReference type="Gene3D" id="3.40.50.300">
    <property type="entry name" value="P-loop containing nucleotide triphosphate hydrolases"/>
    <property type="match status" value="1"/>
</dbReference>
<evidence type="ECO:0000256" key="6">
    <source>
        <dbReference type="ARBA" id="ARBA00022840"/>
    </source>
</evidence>
<evidence type="ECO:0000256" key="4">
    <source>
        <dbReference type="ARBA" id="ARBA00022519"/>
    </source>
</evidence>
<evidence type="ECO:0000259" key="10">
    <source>
        <dbReference type="PROSITE" id="PS50893"/>
    </source>
</evidence>
<keyword evidence="4" id="KW-0997">Cell inner membrane</keyword>
<dbReference type="Pfam" id="PF03459">
    <property type="entry name" value="TOBE"/>
    <property type="match status" value="1"/>
</dbReference>